<evidence type="ECO:0000256" key="12">
    <source>
        <dbReference type="SAM" id="SignalP"/>
    </source>
</evidence>
<evidence type="ECO:0000313" key="16">
    <source>
        <dbReference type="EMBL" id="MBN3279871.1"/>
    </source>
</evidence>
<feature type="domain" description="Cadherin" evidence="15">
    <location>
        <begin position="1556"/>
        <end position="1660"/>
    </location>
</feature>
<dbReference type="InterPro" id="IPR015919">
    <property type="entry name" value="Cadherin-like_sf"/>
</dbReference>
<feature type="domain" description="Cadherin" evidence="15">
    <location>
        <begin position="1264"/>
        <end position="1356"/>
    </location>
</feature>
<feature type="domain" description="Cadherin" evidence="15">
    <location>
        <begin position="3214"/>
        <end position="3318"/>
    </location>
</feature>
<comment type="caution">
    <text evidence="16">The sequence shown here is derived from an EMBL/GenBank/DDBJ whole genome shotgun (WGS) entry which is preliminary data.</text>
</comment>
<feature type="domain" description="Cadherin" evidence="15">
    <location>
        <begin position="2375"/>
        <end position="2476"/>
    </location>
</feature>
<keyword evidence="4 8" id="KW-0106">Calcium</keyword>
<dbReference type="Pfam" id="PF00028">
    <property type="entry name" value="Cadherin"/>
    <property type="match status" value="29"/>
</dbReference>
<feature type="domain" description="Cadherin" evidence="15">
    <location>
        <begin position="927"/>
        <end position="1033"/>
    </location>
</feature>
<evidence type="ECO:0000256" key="11">
    <source>
        <dbReference type="SAM" id="Phobius"/>
    </source>
</evidence>
<dbReference type="SMART" id="SM00282">
    <property type="entry name" value="LamG"/>
    <property type="match status" value="1"/>
</dbReference>
<feature type="domain" description="Cadherin" evidence="15">
    <location>
        <begin position="2172"/>
        <end position="2272"/>
    </location>
</feature>
<feature type="domain" description="Cadherin" evidence="15">
    <location>
        <begin position="717"/>
        <end position="821"/>
    </location>
</feature>
<keyword evidence="9" id="KW-0245">EGF-like domain</keyword>
<evidence type="ECO:0000259" key="13">
    <source>
        <dbReference type="PROSITE" id="PS50025"/>
    </source>
</evidence>
<feature type="disulfide bond" evidence="9">
    <location>
        <begin position="4018"/>
        <end position="4027"/>
    </location>
</feature>
<keyword evidence="3" id="KW-0677">Repeat</keyword>
<feature type="domain" description="Cadherin" evidence="15">
    <location>
        <begin position="462"/>
        <end position="567"/>
    </location>
</feature>
<dbReference type="SUPFAM" id="SSF57196">
    <property type="entry name" value="EGF/Laminin"/>
    <property type="match status" value="1"/>
</dbReference>
<evidence type="ECO:0000256" key="2">
    <source>
        <dbReference type="ARBA" id="ARBA00022692"/>
    </source>
</evidence>
<evidence type="ECO:0000313" key="17">
    <source>
        <dbReference type="Proteomes" id="UP001166093"/>
    </source>
</evidence>
<feature type="domain" description="Cadherin" evidence="15">
    <location>
        <begin position="822"/>
        <end position="926"/>
    </location>
</feature>
<accession>A0ABS2XZQ8</accession>
<keyword evidence="6 11" id="KW-0472">Membrane</keyword>
<dbReference type="Proteomes" id="UP001166093">
    <property type="component" value="Unassembled WGS sequence"/>
</dbReference>
<gene>
    <name evidence="16" type="primary">Fat2</name>
    <name evidence="16" type="ORF">GTO93_0011877</name>
</gene>
<comment type="subcellular location">
    <subcellularLocation>
        <location evidence="1">Membrane</location>
    </subcellularLocation>
</comment>
<keyword evidence="2 11" id="KW-0812">Transmembrane</keyword>
<feature type="domain" description="Cadherin" evidence="15">
    <location>
        <begin position="1034"/>
        <end position="1138"/>
    </location>
</feature>
<feature type="domain" description="Cadherin" evidence="15">
    <location>
        <begin position="1661"/>
        <end position="1758"/>
    </location>
</feature>
<dbReference type="PROSITE" id="PS50025">
    <property type="entry name" value="LAM_G_DOMAIN"/>
    <property type="match status" value="1"/>
</dbReference>
<dbReference type="PANTHER" id="PTHR24026:SF37">
    <property type="entry name" value="PROTOCADHERIN FAT 2"/>
    <property type="match status" value="1"/>
</dbReference>
<feature type="non-terminal residue" evidence="16">
    <location>
        <position position="1"/>
    </location>
</feature>
<dbReference type="InterPro" id="IPR013320">
    <property type="entry name" value="ConA-like_dom_sf"/>
</dbReference>
<feature type="domain" description="Cadherin" evidence="15">
    <location>
        <begin position="1969"/>
        <end position="2070"/>
    </location>
</feature>
<evidence type="ECO:0000256" key="3">
    <source>
        <dbReference type="ARBA" id="ARBA00022737"/>
    </source>
</evidence>
<dbReference type="CDD" id="cd00054">
    <property type="entry name" value="EGF_CA"/>
    <property type="match status" value="2"/>
</dbReference>
<dbReference type="SMART" id="SM00181">
    <property type="entry name" value="EGF"/>
    <property type="match status" value="2"/>
</dbReference>
<feature type="domain" description="Cadherin" evidence="15">
    <location>
        <begin position="1352"/>
        <end position="1449"/>
    </location>
</feature>
<dbReference type="CDD" id="cd00110">
    <property type="entry name" value="LamG"/>
    <property type="match status" value="1"/>
</dbReference>
<feature type="domain" description="Cadherin" evidence="15">
    <location>
        <begin position="2581"/>
        <end position="2687"/>
    </location>
</feature>
<dbReference type="InterPro" id="IPR020894">
    <property type="entry name" value="Cadherin_CS"/>
</dbReference>
<evidence type="ECO:0000256" key="5">
    <source>
        <dbReference type="ARBA" id="ARBA00022989"/>
    </source>
</evidence>
<feature type="domain" description="Cadherin" evidence="15">
    <location>
        <begin position="3529"/>
        <end position="3640"/>
    </location>
</feature>
<evidence type="ECO:0000259" key="15">
    <source>
        <dbReference type="PROSITE" id="PS50268"/>
    </source>
</evidence>
<dbReference type="PROSITE" id="PS00022">
    <property type="entry name" value="EGF_1"/>
    <property type="match status" value="1"/>
</dbReference>
<dbReference type="CDD" id="cd11304">
    <property type="entry name" value="Cadherin_repeat"/>
    <property type="match status" value="33"/>
</dbReference>
<feature type="signal peptide" evidence="12">
    <location>
        <begin position="1"/>
        <end position="25"/>
    </location>
</feature>
<dbReference type="PROSITE" id="PS50026">
    <property type="entry name" value="EGF_3"/>
    <property type="match status" value="2"/>
</dbReference>
<proteinExistence type="predicted"/>
<dbReference type="Gene3D" id="2.10.25.10">
    <property type="entry name" value="Laminin"/>
    <property type="match status" value="2"/>
</dbReference>
<keyword evidence="12" id="KW-0732">Signal</keyword>
<protein>
    <submittedName>
        <fullName evidence="16">FAT2 protein</fullName>
    </submittedName>
</protein>
<feature type="domain" description="Cadherin" evidence="15">
    <location>
        <begin position="3007"/>
        <end position="3108"/>
    </location>
</feature>
<feature type="disulfide bond" evidence="9">
    <location>
        <begin position="3980"/>
        <end position="3989"/>
    </location>
</feature>
<comment type="caution">
    <text evidence="9">Lacks conserved residue(s) required for the propagation of feature annotation.</text>
</comment>
<feature type="region of interest" description="Disordered" evidence="10">
    <location>
        <begin position="4329"/>
        <end position="4350"/>
    </location>
</feature>
<sequence length="4362" mass="482381">MSVTRVTEGLLAVLAVFLHAAICNGSPQKGYSPLSFTHHLYNATIYENTAPKTYIESSIKMGIYITDPLWSIKYKLVSGDDDSLFKIEDYTVGDFSFLRIRTRSGNTASLNREVRDSYMLTIESSESTYEYEARTKVVIRVLDANDLKPLFSPASYSVIVKEDTPLKSSVAKVRATDADLGSNAQFYYSFTRRSQTFVVNPSTGEIALAKILNHTQASKYELVVLAEDRVKKIAGIRGYGNVARVVVNVEKVTPLPPVIKSVEVATPGEDRDHSYASVVTEAGRQGLQVESMDIVAGDPLNHFKVMPSPLQSQVYQVVMTKKVNWLSYPFGFNLSLQAKDKSNPPLFSLIKNIHIPSPKSAVLKFEKEVYHVMLSEFSPPKSPVVQVKVTPNHANTSYHFASNQDNSKFKINPRSGLIVTTENMDYEKTSQFQLDVMTTHGEAKARVVVDIIDENDNAPKFSQSSYKGTVSENEPIGTSILRVTAVDSDKGENGFITYAIANRGPLPFTIHPFTGVISTSEKLDYEMMQRWYHLRIWASDSGIPFSHVTESSVSIIMNNVNDNIPMFEKVGCNVTIPLSLSPGDRFGIMSAVDLDELQQVRYEIVSGNELELFELNSVSGMLLLKKSIPLAYPADVMPLYILKITATDGENYAQPTDINITVIDNSEPASMNCEDTGVFKKLAEKLIQSIKPKLPSQEEDTFSDIHIINHHSPMFDAALPRSLDIKEDTAVNSTILQFKASDQDTGFNGKLVYVIFDGSEDGTFIVDMDTGDLKVHSPLDRETTGFYILNITVYDLGTPQKSSWKLLAVNIIDANDNPPRFNQSSYFLTVPEDAVVETSIFQVKATDIDLEDNGRIQYSLLTTTDRFSINELTGVVRVTRSLDRETCPTYKLKIEARDQASADPQLFSTADLLVAVQDVNDNPPSFVPKIYKIQVPEDLPIGTVVLWVEGIDPDLGPAGEIIYNLVNNENRAFQLETSTGALSVEKELDFEQKPFYNLTVRAVDHGRPRALSSSCYVEVEVLDVNENLHTPRFSSFIFKGGVTEDASVGTSVIALTALDEDSGRDGEVQYFIKDGSGLGFFSIEEETGIIRTAVTLDRESIPHYWLTVYATDLGSVPLVSWTEVFIEVMDVNDNSPVLSLPVYYASVLENSPKDMSILRVEASDPDFSSEGKLSFHITDTQRAFFTINPKTGVISSTALLLDREEREEHILEVVVDDNGRPPLQSTATVVIQVLDVNDQTPRFTHKLSTVRLPARHGVTEPEALYRMIAQDQDQGSNAEITYSLAEDSEKTKFTIHPDSGTVWSRSNFLPGEYNILTIKATDGGSPAKSSTARLHIEWVPKPAPSSEPLAFDEPHFNFAVMETDPVTHMVGIISTDISQSLLWFDITGGDSEQEFDIEKNSGSIVIARPLNAGRRSNYNLTVRATDGTKTIKTQAYIRVVDINEHRPQFLKSQCEVRVPEDTPSWKEILQMSATDADGSNRLVYTIHSSVDPSSLKHFQLNPSSGTLFTTATLDYETLSIHTLIVMVRDQEVPIKRNFVKVIVYVEDCNDHPPSFMSSRYEGSVLNLAAVGTEVVQVKAMDKDKGNNAEMIYTFHSGNTEGAFSIDAESGKITVAKLLDQLSQERYHLTVKATDQGFPQLSDLTTVNIQVKLSDYTPPKFSMREYFAEISEAANIGSPVITLSATSPTTVSYEIKDGNPNGTFQVNYYSGVLTIQKSLDFENAFSYQLRIRAANLAGSFAEAVVFVYVIDENDNAPAFLQSEFTGQISESVHLNSMVMGNKNTPLVIKATDADKESSALLVYKILEPEAQKYFRIEPSMGTLATVASIDFEVIPVFHFTVQVHDSGTPSLYADKPTRVTVHVLNVNDCPPKFAEHLYESSLHLPAFFGIEVVKVAAVDVDSDVTYSIIEGNLHSAFTINPTTGLISVNNASNLRPNYQLMVKASDGLYKDTALVKINFTDITASGLGFEQKAYTASVLENSTAIQTLAVVRASGNYLNEPLFYSILNSAGWFRIVQTSGVLQTTGVPFDREQKDLYDVVVQVRDTRKPARVAHTHVKVYIEDINDNAPEFVNLPYSMAIQEDAEPGDVLFQVTSVDKDLGDNKAVVYSLADDFAFFRIDPYLGDVSLRRPFDFETLNAYELTVIAADRGEPPLISEAELVITVRNKSNPIFQSLHYGLKVPENISPYTTLLHIQARNPEGFRVIYNLVEENASRTFNIDFKSGILSVTDFLDYETQTQHVLTVRATDAVMGTFSEATVEIEVEDINDNPPLFQKMVYTAEIFEGSPIGTSVLQVHASDKDSGRNKAVTYEINSSEFFDIDALSGQIVTTQELDYETTHQFHLKVKALDNGVPPMASEALVIVNVSDENDNPPEFTQPQYKATLSEMATCGQIVIKVQASDPDAVDANNLEYVIFSGNDDRHFAINKTSGIISFSNVCKRSLDPFYNLTISVSDGVFKKSAPVNIDMMTANKHSPYFDQSIYEAELAENAEVGTQVIRLAAIDPDAGPYGSVDYTIINMFAEEKFSIDSKGQIVTSHALDRENLTERVIAIKVMAKDGGGKVAFCTVKIILTDENDNAPQFKASEYHVSIQSNVSKGSPIIQIMAYDADEGTNADVTYFVDEAEEVTEEVIEINPFTGVVTTKESLVGLENKIFNFKVKAQDGGSPHYHASVPVQVQVVPSEVPLPRFSEPLYTFSAAEDLPTGSEIGSVRADANEPVIYSLVEGNTVESNKERVFALDKESGALLIQKNIDHEKTKWYQIDVMANCNNNGTDVASLVSVSIQIQDVNDNQPMFEANPYKAFLVENMPAGTTVIKVTANDPDTETNGEVTYRLEPETDNVSEVFTIDSESGWITSLKETDCESRELYRFYVVATDHGGKVKLSSSTLVEISITDENDNPPQFTEDVYKGAVVENSQPGHVITALSTRDADVSEDNRQMTCYITDGDPLGQFSVEQVDGEWRVTLQGEIDREEKEKYLLRVTATDDRFQVTTTVEIHVLDINDNSPVCQQVLYTETVSEDAPAGFSILKVSAKDPDHGTNGQITYTLHGPRADKFHLDTQTGGLYTLAALDREQEMEYDLVVKATDGGGRSCQTDILLAIKDVNDNPPKFSSNHYVVTVFDNTTVKTPIAVVNAKDPDSGINSEVMYSLIDSAGDYFSIDEFSGILRLEKTLSDEPQSTFDLKVKANDLGLPRYLSSLTTVTVNVVDLSDYIPVFLHSEYTTAIPEGSALGAEVLNVFALTRDRVQNVAILYDIISGNEHGKFSIDSKTGLLSVNGTLDFEQCTEYYLSVEGVREGSSSLSDITMVIINITDVNDNPPQFSQAVYSTEVAEDISLGSVVILVSADDLDGPLNNQIYYSIESGDPQQHFSIDPESGEIRLSRHLDREELSSFTMKVRAEDNGAPPQFSIATVTVKVLDVNDNPPVFFQLNYSLLIQERSPVGSSVLRLMVTDRDTPPNGPPFSFRITAGDIGKEFQIDSEGLLMSVAILRRRTKEEYLLQVQVTDSGYPPLSSSTFIKISIIEQSQYPPSVLPLEIFITTANDNFSGRVLGKIHATDQDLHDVLSYQLLSESPPSHSFTVSAADGKIIASDLLEPGQYTLNVSVTDGKFTTPATVHISVWGATQHVLDQGVTLKLTGMTPEEFIVDHWRNLQRYLGNTLGVQKQGVHIASLQQEPNSLVLDVLLVLKQRDSPAAKAHLLTSMLPRSVQEIEDLLGMQITKVKHGLCKGPSCPPAGCKSTVRMDAQSVSTYATARISFITPQHVWEVVCSCNESAIRFSGNSYLQYKYLNTLKNNHLRLSLRLKTHQLQGMVMATNGTDTGALEVINGELKFEYSCGRTPPKTLGVRNVTVSDGRWHRVLLEVNGTVLRLSLNNIHSTSITLAAPCRLLQSQGFLVFGGLVQAPPADRSQQIQVQLGFRGCLDALELNGEAIKSIEKAGVQMPGERKVSGIYHCCSQSESCTSNSCRNGGTCQDTPTGEFLCNCAPQYFGSRCEIADNPCLSNPCLHGRQCVPSSKGYLCNCPQPETRNRCEDYADVCHSSPCPSGFDCKISNTTYHCTETLQIEISSDNQLRVREIIEIFAVTLGVLILVAVFVFSRKRYLRQKKHKPINMHDPDCLFQPNVAKSMDWNDQELSPIEMNAMPEPRNNLDQETALTLKARGQPDFTLGGGQTQKQRGTVVCSVAPNLPPRPPSSSDNESVLKNNWELEYDVYPGHPDYYCPPVIREYEIVEEPYPPPPPVDPHQVVQFSGFPFPLERYDRRAPLPPRYSNQNLDDFLGPNGLSLAAPHCPNEYTAISYYPTELSEGLDNLAETGYRRLSMRLSVAQPSYADCGTSPQNVAPMRTPRSYEGSDMVESDYGSCEEVMF</sequence>
<feature type="domain" description="Cadherin" evidence="15">
    <location>
        <begin position="3319"/>
        <end position="3423"/>
    </location>
</feature>
<feature type="domain" description="Cadherin" evidence="15">
    <location>
        <begin position="1759"/>
        <end position="1872"/>
    </location>
</feature>
<evidence type="ECO:0000256" key="6">
    <source>
        <dbReference type="ARBA" id="ARBA00023136"/>
    </source>
</evidence>
<dbReference type="Gene3D" id="2.60.120.200">
    <property type="match status" value="1"/>
</dbReference>
<name>A0ABS2XZQ8_POLSP</name>
<dbReference type="SUPFAM" id="SSF49313">
    <property type="entry name" value="Cadherin-like"/>
    <property type="match status" value="33"/>
</dbReference>
<feature type="domain" description="EGF-like" evidence="14">
    <location>
        <begin position="3992"/>
        <end position="4028"/>
    </location>
</feature>
<dbReference type="InterPro" id="IPR000742">
    <property type="entry name" value="EGF"/>
</dbReference>
<evidence type="ECO:0000256" key="9">
    <source>
        <dbReference type="PROSITE-ProRule" id="PRU00076"/>
    </source>
</evidence>
<feature type="domain" description="Cadherin" evidence="15">
    <location>
        <begin position="574"/>
        <end position="670"/>
    </location>
</feature>
<dbReference type="PANTHER" id="PTHR24026">
    <property type="entry name" value="FAT ATYPICAL CADHERIN-RELATED"/>
    <property type="match status" value="1"/>
</dbReference>
<dbReference type="Gene3D" id="2.60.40.60">
    <property type="entry name" value="Cadherins"/>
    <property type="match status" value="33"/>
</dbReference>
<feature type="domain" description="Cadherin" evidence="15">
    <location>
        <begin position="2902"/>
        <end position="3006"/>
    </location>
</feature>
<feature type="domain" description="Cadherin" evidence="15">
    <location>
        <begin position="2794"/>
        <end position="2901"/>
    </location>
</feature>
<dbReference type="InterPro" id="IPR001881">
    <property type="entry name" value="EGF-like_Ca-bd_dom"/>
</dbReference>
<evidence type="ECO:0000256" key="10">
    <source>
        <dbReference type="SAM" id="MobiDB-lite"/>
    </source>
</evidence>
<dbReference type="PRINTS" id="PR00205">
    <property type="entry name" value="CADHERIN"/>
</dbReference>
<feature type="domain" description="Cadherin" evidence="15">
    <location>
        <begin position="37"/>
        <end position="151"/>
    </location>
</feature>
<reference evidence="16" key="1">
    <citation type="journal article" date="2021" name="Cell">
        <title>Tracing the genetic footprints of vertebrate landing in non-teleost ray-finned fishes.</title>
        <authorList>
            <person name="Bi X."/>
            <person name="Wang K."/>
            <person name="Yang L."/>
            <person name="Pan H."/>
            <person name="Jiang H."/>
            <person name="Wei Q."/>
            <person name="Fang M."/>
            <person name="Yu H."/>
            <person name="Zhu C."/>
            <person name="Cai Y."/>
            <person name="He Y."/>
            <person name="Gan X."/>
            <person name="Zeng H."/>
            <person name="Yu D."/>
            <person name="Zhu Y."/>
            <person name="Jiang H."/>
            <person name="Qiu Q."/>
            <person name="Yang H."/>
            <person name="Zhang Y.E."/>
            <person name="Wang W."/>
            <person name="Zhu M."/>
            <person name="He S."/>
            <person name="Zhang G."/>
        </authorList>
    </citation>
    <scope>NUCLEOTIDE SEQUENCE</scope>
    <source>
        <strain evidence="16">Pddl_001</strain>
    </source>
</reference>
<feature type="domain" description="Cadherin" evidence="15">
    <location>
        <begin position="3424"/>
        <end position="3528"/>
    </location>
</feature>
<evidence type="ECO:0000256" key="4">
    <source>
        <dbReference type="ARBA" id="ARBA00022837"/>
    </source>
</evidence>
<dbReference type="SUPFAM" id="SSF49899">
    <property type="entry name" value="Concanavalin A-like lectins/glucanases"/>
    <property type="match status" value="1"/>
</dbReference>
<dbReference type="Pfam" id="PF02210">
    <property type="entry name" value="Laminin_G_2"/>
    <property type="match status" value="1"/>
</dbReference>
<feature type="domain" description="Laminin G" evidence="13">
    <location>
        <begin position="3769"/>
        <end position="3950"/>
    </location>
</feature>
<evidence type="ECO:0000256" key="8">
    <source>
        <dbReference type="PROSITE-ProRule" id="PRU00043"/>
    </source>
</evidence>
<keyword evidence="5 11" id="KW-1133">Transmembrane helix</keyword>
<dbReference type="SMART" id="SM00179">
    <property type="entry name" value="EGF_CA"/>
    <property type="match status" value="2"/>
</dbReference>
<feature type="domain" description="Cadherin" evidence="15">
    <location>
        <begin position="1450"/>
        <end position="1555"/>
    </location>
</feature>
<evidence type="ECO:0000256" key="1">
    <source>
        <dbReference type="ARBA" id="ARBA00004370"/>
    </source>
</evidence>
<feature type="domain" description="Cadherin" evidence="15">
    <location>
        <begin position="152"/>
        <end position="259"/>
    </location>
</feature>
<feature type="domain" description="EGF-like" evidence="14">
    <location>
        <begin position="3953"/>
        <end position="3990"/>
    </location>
</feature>
<feature type="domain" description="Cadherin" evidence="15">
    <location>
        <begin position="2477"/>
        <end position="2580"/>
    </location>
</feature>
<keyword evidence="7 9" id="KW-1015">Disulfide bond</keyword>
<evidence type="ECO:0000256" key="7">
    <source>
        <dbReference type="ARBA" id="ARBA00023157"/>
    </source>
</evidence>
<feature type="domain" description="Cadherin" evidence="15">
    <location>
        <begin position="2071"/>
        <end position="2171"/>
    </location>
</feature>
<dbReference type="PROSITE" id="PS00232">
    <property type="entry name" value="CADHERIN_1"/>
    <property type="match status" value="13"/>
</dbReference>
<keyword evidence="17" id="KW-1185">Reference proteome</keyword>
<dbReference type="PROSITE" id="PS50268">
    <property type="entry name" value="CADHERIN_2"/>
    <property type="match status" value="33"/>
</dbReference>
<feature type="domain" description="Cadherin" evidence="15">
    <location>
        <begin position="2688"/>
        <end position="2793"/>
    </location>
</feature>
<organism evidence="16 17">
    <name type="scientific">Polyodon spathula</name>
    <name type="common">North American paddlefish</name>
    <name type="synonym">Squalus spathula</name>
    <dbReference type="NCBI Taxonomy" id="7913"/>
    <lineage>
        <taxon>Eukaryota</taxon>
        <taxon>Metazoa</taxon>
        <taxon>Chordata</taxon>
        <taxon>Craniata</taxon>
        <taxon>Vertebrata</taxon>
        <taxon>Euteleostomi</taxon>
        <taxon>Actinopterygii</taxon>
        <taxon>Chondrostei</taxon>
        <taxon>Acipenseriformes</taxon>
        <taxon>Polyodontidae</taxon>
        <taxon>Polyodon</taxon>
    </lineage>
</organism>
<dbReference type="InterPro" id="IPR001791">
    <property type="entry name" value="Laminin_G"/>
</dbReference>
<dbReference type="EMBL" id="JAAWVQ010093280">
    <property type="protein sequence ID" value="MBN3279871.1"/>
    <property type="molecule type" value="Genomic_DNA"/>
</dbReference>
<evidence type="ECO:0000259" key="14">
    <source>
        <dbReference type="PROSITE" id="PS50026"/>
    </source>
</evidence>
<feature type="domain" description="Cadherin" evidence="15">
    <location>
        <begin position="366"/>
        <end position="461"/>
    </location>
</feature>
<feature type="non-terminal residue" evidence="16">
    <location>
        <position position="4362"/>
    </location>
</feature>
<feature type="domain" description="Cadherin" evidence="15">
    <location>
        <begin position="3109"/>
        <end position="3213"/>
    </location>
</feature>
<dbReference type="SMART" id="SM00112">
    <property type="entry name" value="CA"/>
    <property type="match status" value="33"/>
</dbReference>
<feature type="domain" description="Cadherin" evidence="15">
    <location>
        <begin position="1139"/>
        <end position="1243"/>
    </location>
</feature>
<feature type="domain" description="Cadherin" evidence="15">
    <location>
        <begin position="2273"/>
        <end position="2374"/>
    </location>
</feature>
<dbReference type="Pfam" id="PF00008">
    <property type="entry name" value="EGF"/>
    <property type="match status" value="1"/>
</dbReference>
<dbReference type="InterPro" id="IPR002126">
    <property type="entry name" value="Cadherin-like_dom"/>
</dbReference>
<feature type="domain" description="Cadherin" evidence="15">
    <location>
        <begin position="1888"/>
        <end position="1968"/>
    </location>
</feature>
<feature type="chain" id="PRO_5047132417" evidence="12">
    <location>
        <begin position="26"/>
        <end position="4362"/>
    </location>
</feature>
<feature type="transmembrane region" description="Helical" evidence="11">
    <location>
        <begin position="4073"/>
        <end position="4092"/>
    </location>
</feature>